<comment type="caution">
    <text evidence="1">The sequence shown here is derived from an EMBL/GenBank/DDBJ whole genome shotgun (WGS) entry which is preliminary data.</text>
</comment>
<sequence>MIHFVGQAAFNTRPSHQIARSQNTVYIHSMIQLRYRYNAVFKSVSEASAPDHEYLPVLKKNGDFERVPWKGFIDLDDAREISGATPVKLDIYQYSTSVGLMPKWQYVPAGMAVQGCLTKIGVYAVVDDGQLRLVKRPTQP</sequence>
<gene>
    <name evidence="1" type="ORF">C0068_08145</name>
</gene>
<protein>
    <submittedName>
        <fullName evidence="1">Uncharacterized protein</fullName>
    </submittedName>
</protein>
<dbReference type="Proteomes" id="UP000237222">
    <property type="component" value="Unassembled WGS sequence"/>
</dbReference>
<organism evidence="1 2">
    <name type="scientific">Zhongshania marina</name>
    <dbReference type="NCBI Taxonomy" id="2304603"/>
    <lineage>
        <taxon>Bacteria</taxon>
        <taxon>Pseudomonadati</taxon>
        <taxon>Pseudomonadota</taxon>
        <taxon>Gammaproteobacteria</taxon>
        <taxon>Cellvibrionales</taxon>
        <taxon>Spongiibacteraceae</taxon>
        <taxon>Zhongshania</taxon>
    </lineage>
</organism>
<proteinExistence type="predicted"/>
<dbReference type="EMBL" id="PQGG01000019">
    <property type="protein sequence ID" value="POP53052.1"/>
    <property type="molecule type" value="Genomic_DNA"/>
</dbReference>
<evidence type="ECO:0000313" key="2">
    <source>
        <dbReference type="Proteomes" id="UP000237222"/>
    </source>
</evidence>
<evidence type="ECO:0000313" key="1">
    <source>
        <dbReference type="EMBL" id="POP53052.1"/>
    </source>
</evidence>
<name>A0A2S4HGC7_9GAMM</name>
<dbReference type="AlphaFoldDB" id="A0A2S4HGC7"/>
<accession>A0A2S4HGC7</accession>
<reference evidence="1" key="1">
    <citation type="submission" date="2018-01" db="EMBL/GenBank/DDBJ databases">
        <authorList>
            <person name="Yu X.-D."/>
        </authorList>
    </citation>
    <scope>NUCLEOTIDE SEQUENCE</scope>
    <source>
        <strain evidence="1">ZX-21</strain>
    </source>
</reference>